<dbReference type="EMBL" id="SRSO01000033">
    <property type="protein sequence ID" value="TGV00809.1"/>
    <property type="molecule type" value="Genomic_DNA"/>
</dbReference>
<keyword evidence="1" id="KW-0732">Signal</keyword>
<protein>
    <submittedName>
        <fullName evidence="2">Uncharacterized protein</fullName>
    </submittedName>
</protein>
<dbReference type="PROSITE" id="PS51257">
    <property type="entry name" value="PROKAR_LIPOPROTEIN"/>
    <property type="match status" value="1"/>
</dbReference>
<reference evidence="2 3" key="1">
    <citation type="submission" date="2019-04" db="EMBL/GenBank/DDBJ databases">
        <authorList>
            <person name="Liu A."/>
        </authorList>
    </citation>
    <scope>NUCLEOTIDE SEQUENCE [LARGE SCALE GENOMIC DNA]</scope>
    <source>
        <strain evidence="2 3">RZ03</strain>
    </source>
</reference>
<dbReference type="InterPro" id="IPR011801">
    <property type="entry name" value="Swm_rep_I_cyn"/>
</dbReference>
<dbReference type="NCBIfam" id="TIGR02059">
    <property type="entry name" value="swm_rep_I"/>
    <property type="match status" value="2"/>
</dbReference>
<evidence type="ECO:0000313" key="3">
    <source>
        <dbReference type="Proteomes" id="UP000307602"/>
    </source>
</evidence>
<keyword evidence="3" id="KW-1185">Reference proteome</keyword>
<organism evidence="2 3">
    <name type="scientific">Flavivirga rizhaonensis</name>
    <dbReference type="NCBI Taxonomy" id="2559571"/>
    <lineage>
        <taxon>Bacteria</taxon>
        <taxon>Pseudomonadati</taxon>
        <taxon>Bacteroidota</taxon>
        <taxon>Flavobacteriia</taxon>
        <taxon>Flavobacteriales</taxon>
        <taxon>Flavobacteriaceae</taxon>
        <taxon>Flavivirga</taxon>
    </lineage>
</organism>
<dbReference type="Proteomes" id="UP000307602">
    <property type="component" value="Unassembled WGS sequence"/>
</dbReference>
<accession>A0A4S1DSE0</accession>
<proteinExistence type="predicted"/>
<feature type="chain" id="PRO_5020426281" evidence="1">
    <location>
        <begin position="25"/>
        <end position="649"/>
    </location>
</feature>
<dbReference type="RefSeq" id="WP_135878590.1">
    <property type="nucleotide sequence ID" value="NZ_SRSO01000033.1"/>
</dbReference>
<dbReference type="AlphaFoldDB" id="A0A4S1DSE0"/>
<name>A0A4S1DSE0_9FLAO</name>
<evidence type="ECO:0000313" key="2">
    <source>
        <dbReference type="EMBL" id="TGV00809.1"/>
    </source>
</evidence>
<evidence type="ECO:0000256" key="1">
    <source>
        <dbReference type="SAM" id="SignalP"/>
    </source>
</evidence>
<comment type="caution">
    <text evidence="2">The sequence shown here is derived from an EMBL/GenBank/DDBJ whole genome shotgun (WGS) entry which is preliminary data.</text>
</comment>
<sequence length="649" mass="72260">MKNIKNIKTVFKILLLLLVVSSCEEDDYVAPNEFVNAGFTTDFGPAVKELNVFEYTAFMDISEGATYHEWRIPESACFLKGPIPNSTRNYDKFIINEGSTVTTDRTALVLFKEGNTSTKVTLYNEFDEYTEFILPVRDSISKTQVIDTIRTIFKDNKWIYEQTIWLDVYDTIVPDMAMRDVLGNNIDFKNLTTIDLKFEDKLVFEDLSETTNNARPTSTKWRIHTIEENEEDEINLFSGETKIDTITFNKRIGSFKGKLISKRDRTETVNGDEDTYEIPVIFNVTALDEPFIQNGDIIERADNTIVIPLSSIVADPGSSQAAFFTVNVNGSPAAITSVVKSNTTGDFLLITLENEIFETDTVTVSYDGNGAFKSLDDRPLQAFTDVPVITYVIVPTVQTGNVVELRDETIQIPFDAPFDGDTFTGDTTQGFEVLVNGVNFVISSVNLDIDNTKLNIRLVDKIYRPDVITVSYDGSGSINAVGGGIITPFSLVPVIMDNGDILNGEGSFNDPSKWVNAGNGTSTITFVTASVPNSPDTGTVAFVEAPDGNKPDLRSTDTYPFEVGKTYVWTAKRYIFPEHTTTFAKPYLDIQLSNENYNGAARGVWEDVIITEFTQAATGNFNVRLQPIPPGICKVYYDDMIIAEKEVRP</sequence>
<dbReference type="OrthoDB" id="1392421at2"/>
<gene>
    <name evidence="2" type="ORF">EM932_17950</name>
</gene>
<feature type="signal peptide" evidence="1">
    <location>
        <begin position="1"/>
        <end position="24"/>
    </location>
</feature>